<name>A0A423CZE9_9PSED</name>
<protein>
    <recommendedName>
        <fullName evidence="3">Phage tail protein</fullName>
    </recommendedName>
</protein>
<accession>A0A423CZE9</accession>
<dbReference type="RefSeq" id="WP_184959610.1">
    <property type="nucleotide sequence ID" value="NZ_MOAM01000035.1"/>
</dbReference>
<comment type="caution">
    <text evidence="1">The sequence shown here is derived from an EMBL/GenBank/DDBJ whole genome shotgun (WGS) entry which is preliminary data.</text>
</comment>
<dbReference type="AlphaFoldDB" id="A0A423CZE9"/>
<dbReference type="Proteomes" id="UP000285286">
    <property type="component" value="Unassembled WGS sequence"/>
</dbReference>
<evidence type="ECO:0000313" key="1">
    <source>
        <dbReference type="EMBL" id="ROL64620.1"/>
    </source>
</evidence>
<reference evidence="1 2" key="1">
    <citation type="submission" date="2016-10" db="EMBL/GenBank/DDBJ databases">
        <title>Comparative genome analysis of multiple Pseudomonas spp. focuses on biocontrol and plant growth promoting traits.</title>
        <authorList>
            <person name="Tao X.-Y."/>
            <person name="Taylor C.G."/>
        </authorList>
    </citation>
    <scope>NUCLEOTIDE SEQUENCE [LARGE SCALE GENOMIC DNA]</scope>
    <source>
        <strain evidence="1 2">15D11</strain>
    </source>
</reference>
<proteinExistence type="predicted"/>
<evidence type="ECO:0008006" key="3">
    <source>
        <dbReference type="Google" id="ProtNLM"/>
    </source>
</evidence>
<keyword evidence="2" id="KW-1185">Reference proteome</keyword>
<evidence type="ECO:0000313" key="2">
    <source>
        <dbReference type="Proteomes" id="UP000285286"/>
    </source>
</evidence>
<gene>
    <name evidence="1" type="ORF">BHU25_22325</name>
</gene>
<sequence>MPWYRTGTVAITAGQNTVTGTGTAFTLNARIGDAWVGPDGRQYEVTNIASGTVLSILPAYQGATVTGGTYSITPMQGYVKESADRLRQVVEQYGATLVLFGGAADAATLRANIAAATRGQNSDITALLGLTTALSVAQGGTGGNTAAAGRAGLGLGTAATANAVGTVSQSGGVSTGAIIERGSNASGRYTKFADGTMICSATLNFSQAVTFAQDGLFIGATPTFGFPAAFIAPPQFTFSARAQTVSTQPNAVTATTYQGLVMSMTSRTITADFVMTAQGRWYV</sequence>
<dbReference type="EMBL" id="MOAM01000035">
    <property type="protein sequence ID" value="ROL64620.1"/>
    <property type="molecule type" value="Genomic_DNA"/>
</dbReference>
<organism evidence="1 2">
    <name type="scientific">Pseudomonas vranovensis</name>
    <dbReference type="NCBI Taxonomy" id="321661"/>
    <lineage>
        <taxon>Bacteria</taxon>
        <taxon>Pseudomonadati</taxon>
        <taxon>Pseudomonadota</taxon>
        <taxon>Gammaproteobacteria</taxon>
        <taxon>Pseudomonadales</taxon>
        <taxon>Pseudomonadaceae</taxon>
        <taxon>Pseudomonas</taxon>
    </lineage>
</organism>